<accession>A0A1B7WJX9</accession>
<organism evidence="1 2">
    <name type="scientific">Aphanizomenon flos-aquae WA102</name>
    <dbReference type="NCBI Taxonomy" id="1710896"/>
    <lineage>
        <taxon>Bacteria</taxon>
        <taxon>Bacillati</taxon>
        <taxon>Cyanobacteriota</taxon>
        <taxon>Cyanophyceae</taxon>
        <taxon>Nostocales</taxon>
        <taxon>Aphanizomenonaceae</taxon>
        <taxon>Aphanizomenon</taxon>
    </lineage>
</organism>
<dbReference type="Proteomes" id="UP000092093">
    <property type="component" value="Unassembled WGS sequence"/>
</dbReference>
<dbReference type="InterPro" id="IPR055673">
    <property type="entry name" value="DUF7249"/>
</dbReference>
<name>A0A1B7WJX9_APHFL</name>
<gene>
    <name evidence="1" type="ORF">AN484_25075</name>
</gene>
<reference evidence="1 2" key="1">
    <citation type="submission" date="2015-09" db="EMBL/GenBank/DDBJ databases">
        <title>Aphanizomenon flos-aquae WA102.</title>
        <authorList>
            <person name="Driscoll C."/>
        </authorList>
    </citation>
    <scope>NUCLEOTIDE SEQUENCE [LARGE SCALE GENOMIC DNA]</scope>
    <source>
        <strain evidence="1">WA102</strain>
    </source>
</reference>
<dbReference type="AlphaFoldDB" id="A0A1B7WJX9"/>
<sequence>METTYNGYANYATWNVSMFLTNDEGLYNLVKRFDSWERCKNALESFGLTETCDNISFDDPDLDINELDEMLAELS</sequence>
<dbReference type="Pfam" id="PF23907">
    <property type="entry name" value="DUF7249"/>
    <property type="match status" value="1"/>
</dbReference>
<dbReference type="EMBL" id="LJOW01000267">
    <property type="protein sequence ID" value="OBQ37323.1"/>
    <property type="molecule type" value="Genomic_DNA"/>
</dbReference>
<protein>
    <submittedName>
        <fullName evidence="1">Uncharacterized protein</fullName>
    </submittedName>
</protein>
<proteinExistence type="predicted"/>
<evidence type="ECO:0000313" key="2">
    <source>
        <dbReference type="Proteomes" id="UP000092093"/>
    </source>
</evidence>
<comment type="caution">
    <text evidence="1">The sequence shown here is derived from an EMBL/GenBank/DDBJ whole genome shotgun (WGS) entry which is preliminary data.</text>
</comment>
<evidence type="ECO:0000313" key="1">
    <source>
        <dbReference type="EMBL" id="OBQ37323.1"/>
    </source>
</evidence>